<keyword evidence="1" id="KW-0472">Membrane</keyword>
<feature type="transmembrane region" description="Helical" evidence="1">
    <location>
        <begin position="37"/>
        <end position="55"/>
    </location>
</feature>
<reference evidence="2" key="1">
    <citation type="journal article" date="2020" name="mSystems">
        <title>Genome- and Community-Level Interaction Insights into Carbon Utilization and Element Cycling Functions of Hydrothermarchaeota in Hydrothermal Sediment.</title>
        <authorList>
            <person name="Zhou Z."/>
            <person name="Liu Y."/>
            <person name="Xu W."/>
            <person name="Pan J."/>
            <person name="Luo Z.H."/>
            <person name="Li M."/>
        </authorList>
    </citation>
    <scope>NUCLEOTIDE SEQUENCE [LARGE SCALE GENOMIC DNA]</scope>
    <source>
        <strain evidence="2">SpSt-418</strain>
    </source>
</reference>
<gene>
    <name evidence="2" type="ORF">ENR64_08195</name>
</gene>
<dbReference type="EMBL" id="DSRU01000109">
    <property type="protein sequence ID" value="HFM97736.1"/>
    <property type="molecule type" value="Genomic_DNA"/>
</dbReference>
<feature type="transmembrane region" description="Helical" evidence="1">
    <location>
        <begin position="106"/>
        <end position="124"/>
    </location>
</feature>
<comment type="caution">
    <text evidence="2">The sequence shown here is derived from an EMBL/GenBank/DDBJ whole genome shotgun (WGS) entry which is preliminary data.</text>
</comment>
<feature type="transmembrane region" description="Helical" evidence="1">
    <location>
        <begin position="145"/>
        <end position="165"/>
    </location>
</feature>
<accession>A0A7C3PH83</accession>
<evidence type="ECO:0000313" key="2">
    <source>
        <dbReference type="EMBL" id="HFM97736.1"/>
    </source>
</evidence>
<keyword evidence="1" id="KW-0812">Transmembrane</keyword>
<sequence>MPNDSNRILQQVGLLWIVLGLIDIIYFVYRVTADMNPSSHVSVNIVTIVIGVFLWRGNLKLARWTGNFLPFLLVIFYGVSFASLVAKPLELWAVELRQYPTQTIAYWLYSISQLAILVWTCKQLRSQTMLEVYAAAGMDTKFPKVALGFVSGLVLVFAFWIHSLMTGEDAATAKRLAQAKLGTNYTYHVTGMRWSGNQVSASVAAYSDNEIRSITVGWNKDKPRS</sequence>
<feature type="transmembrane region" description="Helical" evidence="1">
    <location>
        <begin position="12"/>
        <end position="31"/>
    </location>
</feature>
<feature type="transmembrane region" description="Helical" evidence="1">
    <location>
        <begin position="67"/>
        <end position="86"/>
    </location>
</feature>
<organism evidence="2">
    <name type="scientific">Oscillatoriales cyanobacterium SpSt-418</name>
    <dbReference type="NCBI Taxonomy" id="2282169"/>
    <lineage>
        <taxon>Bacteria</taxon>
        <taxon>Bacillati</taxon>
        <taxon>Cyanobacteriota</taxon>
        <taxon>Cyanophyceae</taxon>
        <taxon>Oscillatoriophycideae</taxon>
        <taxon>Oscillatoriales</taxon>
    </lineage>
</organism>
<dbReference type="AlphaFoldDB" id="A0A7C3PH83"/>
<proteinExistence type="predicted"/>
<keyword evidence="1" id="KW-1133">Transmembrane helix</keyword>
<protein>
    <submittedName>
        <fullName evidence="2">Uncharacterized protein</fullName>
    </submittedName>
</protein>
<name>A0A7C3PH83_9CYAN</name>
<evidence type="ECO:0000256" key="1">
    <source>
        <dbReference type="SAM" id="Phobius"/>
    </source>
</evidence>